<proteinExistence type="predicted"/>
<organism evidence="2 3">
    <name type="scientific">Pleurodeles waltl</name>
    <name type="common">Iberian ribbed newt</name>
    <dbReference type="NCBI Taxonomy" id="8319"/>
    <lineage>
        <taxon>Eukaryota</taxon>
        <taxon>Metazoa</taxon>
        <taxon>Chordata</taxon>
        <taxon>Craniata</taxon>
        <taxon>Vertebrata</taxon>
        <taxon>Euteleostomi</taxon>
        <taxon>Amphibia</taxon>
        <taxon>Batrachia</taxon>
        <taxon>Caudata</taxon>
        <taxon>Salamandroidea</taxon>
        <taxon>Salamandridae</taxon>
        <taxon>Pleurodelinae</taxon>
        <taxon>Pleurodeles</taxon>
    </lineage>
</organism>
<dbReference type="EMBL" id="JANPWB010000008">
    <property type="protein sequence ID" value="KAJ1162123.1"/>
    <property type="molecule type" value="Genomic_DNA"/>
</dbReference>
<sequence length="104" mass="11291">MVPARSPRRERGTGVRKPKMRRAAGSAHTQTGNNLPAGQPASDGLVTGSARASPLRSRQARLLLLPADKTSAAPKLPHQTSSWLRFIWEAILYVHWEINAALCG</sequence>
<keyword evidence="3" id="KW-1185">Reference proteome</keyword>
<evidence type="ECO:0000313" key="2">
    <source>
        <dbReference type="EMBL" id="KAJ1162123.1"/>
    </source>
</evidence>
<evidence type="ECO:0000256" key="1">
    <source>
        <dbReference type="SAM" id="MobiDB-lite"/>
    </source>
</evidence>
<accession>A0AAV7SFK9</accession>
<comment type="caution">
    <text evidence="2">The sequence shown here is derived from an EMBL/GenBank/DDBJ whole genome shotgun (WGS) entry which is preliminary data.</text>
</comment>
<gene>
    <name evidence="2" type="ORF">NDU88_002600</name>
</gene>
<evidence type="ECO:0000313" key="3">
    <source>
        <dbReference type="Proteomes" id="UP001066276"/>
    </source>
</evidence>
<dbReference type="AlphaFoldDB" id="A0AAV7SFK9"/>
<feature type="compositionally biased region" description="Polar residues" evidence="1">
    <location>
        <begin position="27"/>
        <end position="36"/>
    </location>
</feature>
<name>A0AAV7SFK9_PLEWA</name>
<feature type="region of interest" description="Disordered" evidence="1">
    <location>
        <begin position="1"/>
        <end position="53"/>
    </location>
</feature>
<protein>
    <submittedName>
        <fullName evidence="2">Uncharacterized protein</fullName>
    </submittedName>
</protein>
<reference evidence="2" key="1">
    <citation type="journal article" date="2022" name="bioRxiv">
        <title>Sequencing and chromosome-scale assembly of the giantPleurodeles waltlgenome.</title>
        <authorList>
            <person name="Brown T."/>
            <person name="Elewa A."/>
            <person name="Iarovenko S."/>
            <person name="Subramanian E."/>
            <person name="Araus A.J."/>
            <person name="Petzold A."/>
            <person name="Susuki M."/>
            <person name="Suzuki K.-i.T."/>
            <person name="Hayashi T."/>
            <person name="Toyoda A."/>
            <person name="Oliveira C."/>
            <person name="Osipova E."/>
            <person name="Leigh N.D."/>
            <person name="Simon A."/>
            <person name="Yun M.H."/>
        </authorList>
    </citation>
    <scope>NUCLEOTIDE SEQUENCE</scope>
    <source>
        <strain evidence="2">20211129_DDA</strain>
        <tissue evidence="2">Liver</tissue>
    </source>
</reference>
<dbReference type="Proteomes" id="UP001066276">
    <property type="component" value="Chromosome 4_2"/>
</dbReference>